<dbReference type="EMBL" id="JAEQBW010000002">
    <property type="protein sequence ID" value="MBK6264682.1"/>
    <property type="molecule type" value="Genomic_DNA"/>
</dbReference>
<protein>
    <recommendedName>
        <fullName evidence="4">DUF4493 domain-containing protein</fullName>
    </recommendedName>
</protein>
<evidence type="ECO:0000313" key="3">
    <source>
        <dbReference type="Proteomes" id="UP000611723"/>
    </source>
</evidence>
<organism evidence="2 3">
    <name type="scientific">Marivirga aurantiaca</name>
    <dbReference type="NCBI Taxonomy" id="2802615"/>
    <lineage>
        <taxon>Bacteria</taxon>
        <taxon>Pseudomonadati</taxon>
        <taxon>Bacteroidota</taxon>
        <taxon>Cytophagia</taxon>
        <taxon>Cytophagales</taxon>
        <taxon>Marivirgaceae</taxon>
        <taxon>Marivirga</taxon>
    </lineage>
</organism>
<sequence length="509" mass="57659">MKNFKTLNICLASMAMFFMCSCQQDEITVDEKNGIELILTGDMVDDSKTSQRDEHENGVSDCDISLAAYALVEISGNSYKVDIKQWESNFKTDLIELGPGSYTVTSCQLYDEDDNPLFATPMEGSEFGKFVNHALPIDFEVEQYRKIEYNMEVLCVEDFTPPQFGFVFWNIELKEVKNLCVFANFCQPEAGHEVATLEAFIYPNSEETTETDLIWSGSADGDFESDDETNELLCLKFPYDANMPTEEQSYYVELYINGILFSGTISLDRVDMINEEDGYLHLNENCQGDFDFLENSYNISWEDINDEQEPGELQENDLDYNDFIVRTTTYTDINTGYLNFKFEPLARGGSYNHAFKMWLPGTGYVISGDAASVTESGGNTIVVVYPETRDAFPINEKFVNVRCSGYSDVGIEKTVTIESAPTDFTFWLTNPFSANLAVQGGPDYDLTMGNLFPPSTFTKDGETFRNGLITPLDWKWARESVDIRTIYGNNFETNFIPISNLYTLYANCP</sequence>
<keyword evidence="1" id="KW-0732">Signal</keyword>
<feature type="chain" id="PRO_5036805819" description="DUF4493 domain-containing protein" evidence="1">
    <location>
        <begin position="25"/>
        <end position="509"/>
    </location>
</feature>
<dbReference type="AlphaFoldDB" id="A0A934WXF9"/>
<proteinExistence type="predicted"/>
<evidence type="ECO:0008006" key="4">
    <source>
        <dbReference type="Google" id="ProtNLM"/>
    </source>
</evidence>
<accession>A0A934WXF9</accession>
<dbReference type="PROSITE" id="PS51257">
    <property type="entry name" value="PROKAR_LIPOPROTEIN"/>
    <property type="match status" value="1"/>
</dbReference>
<dbReference type="RefSeq" id="WP_201430355.1">
    <property type="nucleotide sequence ID" value="NZ_JAEQBW010000002.1"/>
</dbReference>
<gene>
    <name evidence="2" type="ORF">JKA74_06510</name>
</gene>
<keyword evidence="3" id="KW-1185">Reference proteome</keyword>
<evidence type="ECO:0000313" key="2">
    <source>
        <dbReference type="EMBL" id="MBK6264682.1"/>
    </source>
</evidence>
<reference evidence="2" key="1">
    <citation type="submission" date="2021-01" db="EMBL/GenBank/DDBJ databases">
        <title>Marivirga aurantiaca sp. nov., isolated from intertidal surface sediments.</title>
        <authorList>
            <person name="Zhang M."/>
        </authorList>
    </citation>
    <scope>NUCLEOTIDE SEQUENCE</scope>
    <source>
        <strain evidence="2">S37H4</strain>
    </source>
</reference>
<name>A0A934WXF9_9BACT</name>
<comment type="caution">
    <text evidence="2">The sequence shown here is derived from an EMBL/GenBank/DDBJ whole genome shotgun (WGS) entry which is preliminary data.</text>
</comment>
<feature type="signal peptide" evidence="1">
    <location>
        <begin position="1"/>
        <end position="24"/>
    </location>
</feature>
<dbReference type="Proteomes" id="UP000611723">
    <property type="component" value="Unassembled WGS sequence"/>
</dbReference>
<evidence type="ECO:0000256" key="1">
    <source>
        <dbReference type="SAM" id="SignalP"/>
    </source>
</evidence>